<keyword evidence="2" id="KW-0472">Membrane</keyword>
<feature type="region of interest" description="Disordered" evidence="1">
    <location>
        <begin position="356"/>
        <end position="376"/>
    </location>
</feature>
<reference evidence="4" key="1">
    <citation type="submission" date="2020-11" db="EMBL/GenBank/DDBJ databases">
        <authorList>
            <consortium name="DOE Joint Genome Institute"/>
            <person name="Ahrendt S."/>
            <person name="Riley R."/>
            <person name="Andreopoulos W."/>
            <person name="Labutti K."/>
            <person name="Pangilinan J."/>
            <person name="Ruiz-Duenas F.J."/>
            <person name="Barrasa J.M."/>
            <person name="Sanchez-Garcia M."/>
            <person name="Camarero S."/>
            <person name="Miyauchi S."/>
            <person name="Serrano A."/>
            <person name="Linde D."/>
            <person name="Babiker R."/>
            <person name="Drula E."/>
            <person name="Ayuso-Fernandez I."/>
            <person name="Pacheco R."/>
            <person name="Padilla G."/>
            <person name="Ferreira P."/>
            <person name="Barriuso J."/>
            <person name="Kellner H."/>
            <person name="Castanera R."/>
            <person name="Alfaro M."/>
            <person name="Ramirez L."/>
            <person name="Pisabarro A.G."/>
            <person name="Kuo A."/>
            <person name="Tritt A."/>
            <person name="Lipzen A."/>
            <person name="He G."/>
            <person name="Yan M."/>
            <person name="Ng V."/>
            <person name="Cullen D."/>
            <person name="Martin F."/>
            <person name="Rosso M.-N."/>
            <person name="Henrissat B."/>
            <person name="Hibbett D."/>
            <person name="Martinez A.T."/>
            <person name="Grigoriev I.V."/>
        </authorList>
    </citation>
    <scope>NUCLEOTIDE SEQUENCE</scope>
    <source>
        <strain evidence="4">AH 40177</strain>
    </source>
</reference>
<keyword evidence="4" id="KW-0255">Endonuclease</keyword>
<keyword evidence="4" id="KW-0378">Hydrolase</keyword>
<keyword evidence="2" id="KW-1133">Transmembrane helix</keyword>
<dbReference type="PANTHER" id="PTHR11200:SF286">
    <property type="entry name" value="5-PHOSPHATASE, PUTATIVE (AFU_ORTHOLOGUE AFUA_5G07600)-RELATED"/>
    <property type="match status" value="1"/>
</dbReference>
<dbReference type="SUPFAM" id="SSF56219">
    <property type="entry name" value="DNase I-like"/>
    <property type="match status" value="1"/>
</dbReference>
<name>A0A9P5UEB8_9AGAR</name>
<dbReference type="GO" id="GO:0004519">
    <property type="term" value="F:endonuclease activity"/>
    <property type="evidence" value="ECO:0007669"/>
    <property type="project" value="UniProtKB-KW"/>
</dbReference>
<feature type="transmembrane region" description="Helical" evidence="2">
    <location>
        <begin position="411"/>
        <end position="444"/>
    </location>
</feature>
<comment type="caution">
    <text evidence="4">The sequence shown here is derived from an EMBL/GenBank/DDBJ whole genome shotgun (WGS) entry which is preliminary data.</text>
</comment>
<accession>A0A9P5UEB8</accession>
<keyword evidence="5" id="KW-1185">Reference proteome</keyword>
<dbReference type="SMART" id="SM00128">
    <property type="entry name" value="IPPc"/>
    <property type="match status" value="1"/>
</dbReference>
<evidence type="ECO:0000313" key="4">
    <source>
        <dbReference type="EMBL" id="KAF9075108.1"/>
    </source>
</evidence>
<dbReference type="GO" id="GO:0004439">
    <property type="term" value="F:phosphatidylinositol-4,5-bisphosphate 5-phosphatase activity"/>
    <property type="evidence" value="ECO:0007669"/>
    <property type="project" value="TreeGrafter"/>
</dbReference>
<feature type="compositionally biased region" description="Low complexity" evidence="1">
    <location>
        <begin position="363"/>
        <end position="376"/>
    </location>
</feature>
<dbReference type="InterPro" id="IPR036691">
    <property type="entry name" value="Endo/exonu/phosph_ase_sf"/>
</dbReference>
<dbReference type="PANTHER" id="PTHR11200">
    <property type="entry name" value="INOSITOL 5-PHOSPHATASE"/>
    <property type="match status" value="1"/>
</dbReference>
<dbReference type="InterPro" id="IPR046985">
    <property type="entry name" value="IP5"/>
</dbReference>
<dbReference type="InterPro" id="IPR000300">
    <property type="entry name" value="IPPc"/>
</dbReference>
<feature type="domain" description="Inositol polyphosphate-related phosphatase" evidence="3">
    <location>
        <begin position="8"/>
        <end position="362"/>
    </location>
</feature>
<proteinExistence type="predicted"/>
<keyword evidence="4" id="KW-0540">Nuclease</keyword>
<dbReference type="GO" id="GO:0046856">
    <property type="term" value="P:phosphatidylinositol dephosphorylation"/>
    <property type="evidence" value="ECO:0007669"/>
    <property type="project" value="InterPro"/>
</dbReference>
<evidence type="ECO:0000256" key="1">
    <source>
        <dbReference type="SAM" id="MobiDB-lite"/>
    </source>
</evidence>
<dbReference type="Proteomes" id="UP000772434">
    <property type="component" value="Unassembled WGS sequence"/>
</dbReference>
<dbReference type="Gene3D" id="3.60.10.10">
    <property type="entry name" value="Endonuclease/exonuclease/phosphatase"/>
    <property type="match status" value="1"/>
</dbReference>
<evidence type="ECO:0000259" key="3">
    <source>
        <dbReference type="SMART" id="SM00128"/>
    </source>
</evidence>
<dbReference type="Pfam" id="PF22669">
    <property type="entry name" value="Exo_endo_phos2"/>
    <property type="match status" value="1"/>
</dbReference>
<evidence type="ECO:0000313" key="5">
    <source>
        <dbReference type="Proteomes" id="UP000772434"/>
    </source>
</evidence>
<organism evidence="4 5">
    <name type="scientific">Rhodocollybia butyracea</name>
    <dbReference type="NCBI Taxonomy" id="206335"/>
    <lineage>
        <taxon>Eukaryota</taxon>
        <taxon>Fungi</taxon>
        <taxon>Dikarya</taxon>
        <taxon>Basidiomycota</taxon>
        <taxon>Agaricomycotina</taxon>
        <taxon>Agaricomycetes</taxon>
        <taxon>Agaricomycetidae</taxon>
        <taxon>Agaricales</taxon>
        <taxon>Marasmiineae</taxon>
        <taxon>Omphalotaceae</taxon>
        <taxon>Rhodocollybia</taxon>
    </lineage>
</organism>
<keyword evidence="2" id="KW-0812">Transmembrane</keyword>
<protein>
    <submittedName>
        <fullName evidence="4">Endonuclease/exonuclease/phosphatase</fullName>
    </submittedName>
</protein>
<dbReference type="OrthoDB" id="62798at2759"/>
<dbReference type="AlphaFoldDB" id="A0A9P5UEB8"/>
<gene>
    <name evidence="4" type="ORF">BDP27DRAFT_1399020</name>
</gene>
<sequence>MSPPNSHDQILVQIASYNTNLQGSSGVPQDLVDWLSPTLQVSSFLSGSHPRSPDIVAVGFQELLPLHLGFSGFSTSVLSRLSSHILSQIETHSPANDSKYTLIAQVVNVGVALLIYARDDRIAEKVRDVQTSWTGCGPCWMGNKGAVGVRLSINGETYTFVCAHLNAHAQNLDRRIKDFHYIVSTLLFPALPSSKDKTPTTMYSSSHLFFFGDLNFRVIPKLPTSSTLAPSEYVAELIGGHIHTQSQSQSPDISRQLEILKEHDQLLTERRKGSVFHGFKEGEFWRFKCSYKYHLGAVDHYNTKRIPSWTDRILYATYSDDPDVGLDVSNIKNLSYTSIPSYTTSDHKPIVAMLLLPPPSGPDPESTQDSSDSTSTPLLSAPLISVALSHAPTPDPHATIKRYTGRTVDRVVGVVWWTFRILGAGHAAVGVLNVVLVTAVWSWWNSKGG</sequence>
<dbReference type="EMBL" id="JADNRY010000010">
    <property type="protein sequence ID" value="KAF9075108.1"/>
    <property type="molecule type" value="Genomic_DNA"/>
</dbReference>
<evidence type="ECO:0000256" key="2">
    <source>
        <dbReference type="SAM" id="Phobius"/>
    </source>
</evidence>